<organism evidence="2 3">
    <name type="scientific">Chionoecetes opilio</name>
    <name type="common">Atlantic snow crab</name>
    <name type="synonym">Cancer opilio</name>
    <dbReference type="NCBI Taxonomy" id="41210"/>
    <lineage>
        <taxon>Eukaryota</taxon>
        <taxon>Metazoa</taxon>
        <taxon>Ecdysozoa</taxon>
        <taxon>Arthropoda</taxon>
        <taxon>Crustacea</taxon>
        <taxon>Multicrustacea</taxon>
        <taxon>Malacostraca</taxon>
        <taxon>Eumalacostraca</taxon>
        <taxon>Eucarida</taxon>
        <taxon>Decapoda</taxon>
        <taxon>Pleocyemata</taxon>
        <taxon>Brachyura</taxon>
        <taxon>Eubrachyura</taxon>
        <taxon>Majoidea</taxon>
        <taxon>Majidae</taxon>
        <taxon>Chionoecetes</taxon>
    </lineage>
</organism>
<name>A0A8J5D0U5_CHIOP</name>
<evidence type="ECO:0000313" key="3">
    <source>
        <dbReference type="Proteomes" id="UP000770661"/>
    </source>
</evidence>
<feature type="region of interest" description="Disordered" evidence="1">
    <location>
        <begin position="1"/>
        <end position="27"/>
    </location>
</feature>
<keyword evidence="3" id="KW-1185">Reference proteome</keyword>
<reference evidence="2" key="1">
    <citation type="submission" date="2020-07" db="EMBL/GenBank/DDBJ databases">
        <title>The High-quality genome of the commercially important snow crab, Chionoecetes opilio.</title>
        <authorList>
            <person name="Jeong J.-H."/>
            <person name="Ryu S."/>
        </authorList>
    </citation>
    <scope>NUCLEOTIDE SEQUENCE</scope>
    <source>
        <strain evidence="2">MADBK_172401_WGS</strain>
        <tissue evidence="2">Digestive gland</tissue>
    </source>
</reference>
<sequence>MMRSLSAEMRGRKPHHPSSRTAGLPLSINSQPAWNFLTRSTSGPEETPIQALKEAARTISMTWCRHPKWRRSRPIFCSMSTKGRLLGCPCLMLWY</sequence>
<proteinExistence type="predicted"/>
<dbReference type="EMBL" id="JACEEZ010002056">
    <property type="protein sequence ID" value="KAG0728554.1"/>
    <property type="molecule type" value="Genomic_DNA"/>
</dbReference>
<gene>
    <name evidence="2" type="ORF">GWK47_032236</name>
</gene>
<evidence type="ECO:0000256" key="1">
    <source>
        <dbReference type="SAM" id="MobiDB-lite"/>
    </source>
</evidence>
<comment type="caution">
    <text evidence="2">The sequence shown here is derived from an EMBL/GenBank/DDBJ whole genome shotgun (WGS) entry which is preliminary data.</text>
</comment>
<dbReference type="AlphaFoldDB" id="A0A8J5D0U5"/>
<dbReference type="Proteomes" id="UP000770661">
    <property type="component" value="Unassembled WGS sequence"/>
</dbReference>
<accession>A0A8J5D0U5</accession>
<evidence type="ECO:0000313" key="2">
    <source>
        <dbReference type="EMBL" id="KAG0728554.1"/>
    </source>
</evidence>
<protein>
    <submittedName>
        <fullName evidence="2">Uncharacterized protein</fullName>
    </submittedName>
</protein>